<dbReference type="Pfam" id="PF00196">
    <property type="entry name" value="GerE"/>
    <property type="match status" value="1"/>
</dbReference>
<comment type="caution">
    <text evidence="5">The sequence shown here is derived from an EMBL/GenBank/DDBJ whole genome shotgun (WGS) entry which is preliminary data.</text>
</comment>
<keyword evidence="2" id="KW-0238">DNA-binding</keyword>
<protein>
    <submittedName>
        <fullName evidence="5">Autoinducer binding domain-containing protein</fullName>
    </submittedName>
</protein>
<dbReference type="PROSITE" id="PS50043">
    <property type="entry name" value="HTH_LUXR_2"/>
    <property type="match status" value="1"/>
</dbReference>
<dbReference type="Gene3D" id="3.30.450.80">
    <property type="entry name" value="Transcription factor LuxR-like, autoinducer-binding domain"/>
    <property type="match status" value="1"/>
</dbReference>
<evidence type="ECO:0000256" key="2">
    <source>
        <dbReference type="ARBA" id="ARBA00023125"/>
    </source>
</evidence>
<accession>A0ABT5WD14</accession>
<evidence type="ECO:0000313" key="6">
    <source>
        <dbReference type="Proteomes" id="UP001139522"/>
    </source>
</evidence>
<feature type="domain" description="HTH luxR-type" evidence="4">
    <location>
        <begin position="164"/>
        <end position="229"/>
    </location>
</feature>
<dbReference type="SMART" id="SM00421">
    <property type="entry name" value="HTH_LUXR"/>
    <property type="match status" value="1"/>
</dbReference>
<proteinExistence type="predicted"/>
<gene>
    <name evidence="5" type="ORF">M3I01_007185</name>
</gene>
<dbReference type="Proteomes" id="UP001139522">
    <property type="component" value="Unassembled WGS sequence"/>
</dbReference>
<dbReference type="Gene3D" id="1.10.10.10">
    <property type="entry name" value="Winged helix-like DNA-binding domain superfamily/Winged helix DNA-binding domain"/>
    <property type="match status" value="1"/>
</dbReference>
<keyword evidence="6" id="KW-1185">Reference proteome</keyword>
<dbReference type="SUPFAM" id="SSF46894">
    <property type="entry name" value="C-terminal effector domain of the bipartite response regulators"/>
    <property type="match status" value="1"/>
</dbReference>
<dbReference type="CDD" id="cd06170">
    <property type="entry name" value="LuxR_C_like"/>
    <property type="match status" value="1"/>
</dbReference>
<evidence type="ECO:0000256" key="1">
    <source>
        <dbReference type="ARBA" id="ARBA00023015"/>
    </source>
</evidence>
<dbReference type="InterPro" id="IPR036693">
    <property type="entry name" value="TF_LuxR_autoind-bd_dom_sf"/>
</dbReference>
<dbReference type="InterPro" id="IPR036388">
    <property type="entry name" value="WH-like_DNA-bd_sf"/>
</dbReference>
<dbReference type="SUPFAM" id="SSF75516">
    <property type="entry name" value="Pheromone-binding domain of LuxR-like quorum-sensing transcription factors"/>
    <property type="match status" value="1"/>
</dbReference>
<dbReference type="PANTHER" id="PTHR44688:SF16">
    <property type="entry name" value="DNA-BINDING TRANSCRIPTIONAL ACTIVATOR DEVR_DOSR"/>
    <property type="match status" value="1"/>
</dbReference>
<dbReference type="PROSITE" id="PS00622">
    <property type="entry name" value="HTH_LUXR_1"/>
    <property type="match status" value="1"/>
</dbReference>
<name>A0ABT5WD14_9GAMM</name>
<dbReference type="InterPro" id="IPR016032">
    <property type="entry name" value="Sig_transdc_resp-reg_C-effctor"/>
</dbReference>
<keyword evidence="3" id="KW-0804">Transcription</keyword>
<dbReference type="PRINTS" id="PR00038">
    <property type="entry name" value="HTHLUXR"/>
</dbReference>
<dbReference type="Pfam" id="PF03472">
    <property type="entry name" value="Autoind_bind"/>
    <property type="match status" value="1"/>
</dbReference>
<evidence type="ECO:0000256" key="3">
    <source>
        <dbReference type="ARBA" id="ARBA00023163"/>
    </source>
</evidence>
<evidence type="ECO:0000259" key="4">
    <source>
        <dbReference type="PROSITE" id="PS50043"/>
    </source>
</evidence>
<sequence length="231" mass="26165">MEYIDAIQSAQSIEEVVEAAEQFAKVLGFDYVSYIHRPHTPFAEPKLTIRSTYPKAWQNIYLGQEYFKYDPVVLHVKTSTAPLIWTAEGNFQSIPDLREDMAAFELNFGWCQATRNMAGTSMMSLSRPGEPMSQTEIHTHTPTLMWFTQVFNDALEKLISTASVIDTEVHLTNREIDVMRWTSDGKTSNEISVILGISERTVNFHLNNVMTKLDVNNRVAATVKAISLSLI</sequence>
<keyword evidence="1" id="KW-0805">Transcription regulation</keyword>
<dbReference type="InterPro" id="IPR000792">
    <property type="entry name" value="Tscrpt_reg_LuxR_C"/>
</dbReference>
<dbReference type="InterPro" id="IPR005143">
    <property type="entry name" value="TF_LuxR_autoind-bd_dom"/>
</dbReference>
<organism evidence="5 6">
    <name type="scientific">Marinomonas maritima</name>
    <dbReference type="NCBI Taxonomy" id="2940935"/>
    <lineage>
        <taxon>Bacteria</taxon>
        <taxon>Pseudomonadati</taxon>
        <taxon>Pseudomonadota</taxon>
        <taxon>Gammaproteobacteria</taxon>
        <taxon>Oceanospirillales</taxon>
        <taxon>Oceanospirillaceae</taxon>
        <taxon>Marinomonas</taxon>
    </lineage>
</organism>
<dbReference type="PANTHER" id="PTHR44688">
    <property type="entry name" value="DNA-BINDING TRANSCRIPTIONAL ACTIVATOR DEVR_DOSR"/>
    <property type="match status" value="1"/>
</dbReference>
<dbReference type="RefSeq" id="WP_255895112.1">
    <property type="nucleotide sequence ID" value="NZ_JAMZEG020000002.1"/>
</dbReference>
<evidence type="ECO:0000313" key="5">
    <source>
        <dbReference type="EMBL" id="MDE8602707.1"/>
    </source>
</evidence>
<reference evidence="5" key="1">
    <citation type="submission" date="2023-01" db="EMBL/GenBank/DDBJ databases">
        <title>Psychroserpens sp. MSW6 and Marinomonas sp. RSW2, isolated from seawater.</title>
        <authorList>
            <person name="Kristyanto S."/>
            <person name="Jung J."/>
            <person name="Kim J.M."/>
            <person name="Jeon C.O."/>
        </authorList>
    </citation>
    <scope>NUCLEOTIDE SEQUENCE</scope>
    <source>
        <strain evidence="5">RSW2</strain>
    </source>
</reference>
<dbReference type="EMBL" id="JAMZEG020000002">
    <property type="protein sequence ID" value="MDE8602707.1"/>
    <property type="molecule type" value="Genomic_DNA"/>
</dbReference>